<dbReference type="GO" id="GO:1903189">
    <property type="term" value="P:glyoxal metabolic process"/>
    <property type="evidence" value="ECO:0007669"/>
    <property type="project" value="TreeGrafter"/>
</dbReference>
<evidence type="ECO:0000259" key="2">
    <source>
        <dbReference type="Pfam" id="PF01965"/>
    </source>
</evidence>
<dbReference type="Proteomes" id="UP000178187">
    <property type="component" value="Unassembled WGS sequence"/>
</dbReference>
<dbReference type="NCBIfam" id="TIGR01383">
    <property type="entry name" value="not_thiJ"/>
    <property type="match status" value="1"/>
</dbReference>
<dbReference type="InterPro" id="IPR050325">
    <property type="entry name" value="Prot/Nucl_acid_deglycase"/>
</dbReference>
<dbReference type="InterPro" id="IPR029062">
    <property type="entry name" value="Class_I_gatase-like"/>
</dbReference>
<dbReference type="AlphaFoldDB" id="A0A1G1L2Z4"/>
<dbReference type="InterPro" id="IPR002818">
    <property type="entry name" value="DJ-1/PfpI"/>
</dbReference>
<dbReference type="PANTHER" id="PTHR48094">
    <property type="entry name" value="PROTEIN/NUCLEIC ACID DEGLYCASE DJ-1-RELATED"/>
    <property type="match status" value="1"/>
</dbReference>
<proteinExistence type="predicted"/>
<gene>
    <name evidence="3" type="ORF">A3G33_07890</name>
</gene>
<evidence type="ECO:0000313" key="3">
    <source>
        <dbReference type="EMBL" id="OGW99523.1"/>
    </source>
</evidence>
<dbReference type="CDD" id="cd03135">
    <property type="entry name" value="GATase1_DJ-1"/>
    <property type="match status" value="1"/>
</dbReference>
<dbReference type="SUPFAM" id="SSF52317">
    <property type="entry name" value="Class I glutamine amidotransferase-like"/>
    <property type="match status" value="1"/>
</dbReference>
<dbReference type="FunFam" id="3.40.50.880:FF:000015">
    <property type="entry name" value="Protein DJ-1 homolog C"/>
    <property type="match status" value="1"/>
</dbReference>
<dbReference type="Gene3D" id="3.40.50.880">
    <property type="match status" value="1"/>
</dbReference>
<evidence type="ECO:0000256" key="1">
    <source>
        <dbReference type="ARBA" id="ARBA00022737"/>
    </source>
</evidence>
<dbReference type="EMBL" id="MHFR01000004">
    <property type="protein sequence ID" value="OGW99523.1"/>
    <property type="molecule type" value="Genomic_DNA"/>
</dbReference>
<name>A0A1G1L2Z4_9BACT</name>
<organism evidence="3 4">
    <name type="scientific">Candidatus Danuiimicrobium aquiferis</name>
    <dbReference type="NCBI Taxonomy" id="1801832"/>
    <lineage>
        <taxon>Bacteria</taxon>
        <taxon>Pseudomonadati</taxon>
        <taxon>Candidatus Omnitrophota</taxon>
        <taxon>Candidatus Danuiimicrobium</taxon>
    </lineage>
</organism>
<accession>A0A1G1L2Z4</accession>
<comment type="caution">
    <text evidence="3">The sequence shown here is derived from an EMBL/GenBank/DDBJ whole genome shotgun (WGS) entry which is preliminary data.</text>
</comment>
<protein>
    <recommendedName>
        <fullName evidence="2">DJ-1/PfpI domain-containing protein</fullName>
    </recommendedName>
</protein>
<keyword evidence="1" id="KW-0677">Repeat</keyword>
<dbReference type="InterPro" id="IPR006287">
    <property type="entry name" value="DJ-1"/>
</dbReference>
<dbReference type="PANTHER" id="PTHR48094:SF12">
    <property type="entry name" value="PARKINSON DISEASE PROTEIN 7 HOMOLOG"/>
    <property type="match status" value="1"/>
</dbReference>
<feature type="domain" description="DJ-1/PfpI" evidence="2">
    <location>
        <begin position="3"/>
        <end position="165"/>
    </location>
</feature>
<evidence type="ECO:0000313" key="4">
    <source>
        <dbReference type="Proteomes" id="UP000178187"/>
    </source>
</evidence>
<reference evidence="3 4" key="1">
    <citation type="journal article" date="2016" name="Nat. Commun.">
        <title>Thousands of microbial genomes shed light on interconnected biogeochemical processes in an aquifer system.</title>
        <authorList>
            <person name="Anantharaman K."/>
            <person name="Brown C.T."/>
            <person name="Hug L.A."/>
            <person name="Sharon I."/>
            <person name="Castelle C.J."/>
            <person name="Probst A.J."/>
            <person name="Thomas B.C."/>
            <person name="Singh A."/>
            <person name="Wilkins M.J."/>
            <person name="Karaoz U."/>
            <person name="Brodie E.L."/>
            <person name="Williams K.H."/>
            <person name="Hubbard S.S."/>
            <person name="Banfield J.F."/>
        </authorList>
    </citation>
    <scope>NUCLEOTIDE SEQUENCE [LARGE SCALE GENOMIC DNA]</scope>
</reference>
<sequence>MSKKVLVILADGFEEIEAIAPIDILRRAGCQVTIAGLNSKAVRSSRRIQVEADVLLDEYKETPDALVLPGGAPGSENLAKSAKVAEWVKKMNAGRKLIGAICAAPALVLAPTGVLDGKKATCYPGCEGKFSSSTKFSEDQVVVDGNIVSSRGPGTAIEFGLELARQLCGKEKMEELKEKMIVK</sequence>
<dbReference type="Pfam" id="PF01965">
    <property type="entry name" value="DJ-1_PfpI"/>
    <property type="match status" value="1"/>
</dbReference>
<dbReference type="GO" id="GO:0005737">
    <property type="term" value="C:cytoplasm"/>
    <property type="evidence" value="ECO:0007669"/>
    <property type="project" value="TreeGrafter"/>
</dbReference>